<dbReference type="InterPro" id="IPR036412">
    <property type="entry name" value="HAD-like_sf"/>
</dbReference>
<accession>A0A7W7PJN0</accession>
<dbReference type="AlphaFoldDB" id="A0A7W7PJN0"/>
<dbReference type="InterPro" id="IPR023214">
    <property type="entry name" value="HAD_sf"/>
</dbReference>
<dbReference type="InterPro" id="IPR016181">
    <property type="entry name" value="Acyl_CoA_acyltransferase"/>
</dbReference>
<dbReference type="InterPro" id="IPR010033">
    <property type="entry name" value="HAD_SF_ppase_IIIC"/>
</dbReference>
<evidence type="ECO:0000313" key="2">
    <source>
        <dbReference type="EMBL" id="MBB4892307.1"/>
    </source>
</evidence>
<dbReference type="SUPFAM" id="SSF56784">
    <property type="entry name" value="HAD-like"/>
    <property type="match status" value="1"/>
</dbReference>
<dbReference type="NCBIfam" id="TIGR01681">
    <property type="entry name" value="HAD-SF-IIIC"/>
    <property type="match status" value="1"/>
</dbReference>
<comment type="caution">
    <text evidence="2">The sequence shown here is derived from an EMBL/GenBank/DDBJ whole genome shotgun (WGS) entry which is preliminary data.</text>
</comment>
<dbReference type="InterPro" id="IPR036514">
    <property type="entry name" value="SGNH_hydro_sf"/>
</dbReference>
<dbReference type="RefSeq" id="WP_184347214.1">
    <property type="nucleotide sequence ID" value="NZ_JACHJH010000002.1"/>
</dbReference>
<dbReference type="Gene3D" id="3.40.630.30">
    <property type="match status" value="1"/>
</dbReference>
<feature type="domain" description="N-acetyltransferase" evidence="1">
    <location>
        <begin position="462"/>
        <end position="611"/>
    </location>
</feature>
<sequence>MSRGLALLRELRDAKRLEADFPLIAPALAEELDTPDPHPAALQRAGRLLAGLDHAAVLALHPGTPRLTVAVTGQSTVAELTAPLTAELARHGLLCDLRPGDHGAWARDLDPADAAGAFHGVRAGLTLCLLDAETVFAQVPAVWDVPDVARAAEAVLGRLTALARARAGHGTLVLNTLPLPRHHTHRLVDHRSRAALGALWREVNARLLRLTAELPHLVVLDLDPLLAEGGPAADPRLAAYAGARLGAGLLAAYAREAGHLARALTGRTRKCLVLDLDNTLWDGILAEDGPEGIAAAGTLRGEAFGAFQRTVAHLCAQGVLLAVSSKNDREAVLDALRNHPDLVLREADFAHVAAGWGPKDAALEEIAARLGVGTDALVFADDTPAERAQVRHRLPHTAVVPLDDEPALHVTRLLADGWFDTPGLTGEDRARAAHYRRERERGELRESTGSHEEFLRELGVRVHLGPPEPHEHGRLAQLTQRTNQFNLTGLRLTPDDTRTRAAGPDALLLAARTADRFGANGLVGAVLGRRAADGWHLDNVWLSCRVLARGIETATLAAVLQDARAQGAPAVYARYRPTPKNRRAGDFYPSLGFARHAVEEDGTVHYRHDLTEIPAVPGHIALDRTGPATIGRSAA</sequence>
<evidence type="ECO:0000313" key="3">
    <source>
        <dbReference type="Proteomes" id="UP000556084"/>
    </source>
</evidence>
<keyword evidence="3" id="KW-1185">Reference proteome</keyword>
<gene>
    <name evidence="2" type="ORF">FHS39_001318</name>
</gene>
<dbReference type="SUPFAM" id="SSF55729">
    <property type="entry name" value="Acyl-CoA N-acyltransferases (Nat)"/>
    <property type="match status" value="1"/>
</dbReference>
<protein>
    <submittedName>
        <fullName evidence="2">FkbH-like protein</fullName>
    </submittedName>
</protein>
<dbReference type="NCBIfam" id="TIGR01686">
    <property type="entry name" value="FkbH"/>
    <property type="match status" value="1"/>
</dbReference>
<dbReference type="PROSITE" id="PS51186">
    <property type="entry name" value="GNAT"/>
    <property type="match status" value="1"/>
</dbReference>
<proteinExistence type="predicted"/>
<name>A0A7W7PJN0_9ACTN</name>
<dbReference type="InterPro" id="IPR000182">
    <property type="entry name" value="GNAT_dom"/>
</dbReference>
<dbReference type="Proteomes" id="UP000556084">
    <property type="component" value="Unassembled WGS sequence"/>
</dbReference>
<evidence type="ECO:0000259" key="1">
    <source>
        <dbReference type="PROSITE" id="PS51186"/>
    </source>
</evidence>
<dbReference type="InterPro" id="IPR010037">
    <property type="entry name" value="FkbH_domain"/>
</dbReference>
<dbReference type="EMBL" id="JACHJH010000002">
    <property type="protein sequence ID" value="MBB4892307.1"/>
    <property type="molecule type" value="Genomic_DNA"/>
</dbReference>
<dbReference type="Gene3D" id="3.40.50.1000">
    <property type="entry name" value="HAD superfamily/HAD-like"/>
    <property type="match status" value="1"/>
</dbReference>
<dbReference type="Gene3D" id="3.40.50.1110">
    <property type="entry name" value="SGNH hydrolase"/>
    <property type="match status" value="1"/>
</dbReference>
<reference evidence="2 3" key="1">
    <citation type="submission" date="2020-08" db="EMBL/GenBank/DDBJ databases">
        <title>Genomic Encyclopedia of Type Strains, Phase III (KMG-III): the genomes of soil and plant-associated and newly described type strains.</title>
        <authorList>
            <person name="Whitman W."/>
        </authorList>
    </citation>
    <scope>NUCLEOTIDE SEQUENCE [LARGE SCALE GENOMIC DNA]</scope>
    <source>
        <strain evidence="2 3">CECT 3266</strain>
    </source>
</reference>
<dbReference type="GO" id="GO:0016747">
    <property type="term" value="F:acyltransferase activity, transferring groups other than amino-acyl groups"/>
    <property type="evidence" value="ECO:0007669"/>
    <property type="project" value="InterPro"/>
</dbReference>
<organism evidence="2 3">
    <name type="scientific">Streptomyces olivoverticillatus</name>
    <dbReference type="NCBI Taxonomy" id="66427"/>
    <lineage>
        <taxon>Bacteria</taxon>
        <taxon>Bacillati</taxon>
        <taxon>Actinomycetota</taxon>
        <taxon>Actinomycetes</taxon>
        <taxon>Kitasatosporales</taxon>
        <taxon>Streptomycetaceae</taxon>
        <taxon>Streptomyces</taxon>
    </lineage>
</organism>